<dbReference type="Pfam" id="PF03486">
    <property type="entry name" value="HI0933_like"/>
    <property type="match status" value="1"/>
</dbReference>
<dbReference type="Gene3D" id="1.10.8.260">
    <property type="entry name" value="HI0933 insert domain-like"/>
    <property type="match status" value="1"/>
</dbReference>
<organism evidence="2 3">
    <name type="scientific">Tractidigestivibacter scatoligenes</name>
    <name type="common">Olsenella scatoligenes</name>
    <dbReference type="NCBI Taxonomy" id="1299998"/>
    <lineage>
        <taxon>Bacteria</taxon>
        <taxon>Bacillati</taxon>
        <taxon>Actinomycetota</taxon>
        <taxon>Coriobacteriia</taxon>
        <taxon>Coriobacteriales</taxon>
        <taxon>Atopobiaceae</taxon>
        <taxon>Tractidigestivibacter</taxon>
    </lineage>
</organism>
<dbReference type="InterPro" id="IPR036188">
    <property type="entry name" value="FAD/NAD-bd_sf"/>
</dbReference>
<sequence length="370" mass="37910">MGGGASGLAAAITAAEAGASVVVIERALECGRSILATGGGRCNLANTYLSAERYRHPGFVSAVCGERFLADVLGFFSACGLAVAEEDGGRLYPVTREASSVREVLVARARRTHVTLACGREVAGVSRVASDYRLELVPAFEGGRRETLGAQAVVIATGGGESSLARGLGLPLVDARPVLCPLACEGLDFPALDGRRTRVAATLVRNGSTIAREAGELLFRPYGISGIVSFDLSRNALPGDRVALDLLPEVDAGIARELTMRGGTVGLLDDAVAAQLGKRGGTAEDVVSRAKSVELLVTGTADEKRAQVTAGGVDVSALDALTLACPDVPGVFVCGEAVDVDGACGGFNLAWAWKSGMVAGASAARLAERR</sequence>
<dbReference type="AlphaFoldDB" id="A0A117J4X1"/>
<accession>A0A117J4X1</accession>
<dbReference type="PANTHER" id="PTHR42887">
    <property type="entry name" value="OS12G0638800 PROTEIN"/>
    <property type="match status" value="1"/>
</dbReference>
<dbReference type="Gene3D" id="2.40.30.10">
    <property type="entry name" value="Translation factors"/>
    <property type="match status" value="1"/>
</dbReference>
<dbReference type="Gene3D" id="3.50.50.60">
    <property type="entry name" value="FAD/NAD(P)-binding domain"/>
    <property type="match status" value="1"/>
</dbReference>
<dbReference type="InterPro" id="IPR057661">
    <property type="entry name" value="RsdA/BaiN/AoA(So)_Rossmann"/>
</dbReference>
<dbReference type="PANTHER" id="PTHR42887:SF2">
    <property type="entry name" value="OS12G0638800 PROTEIN"/>
    <property type="match status" value="1"/>
</dbReference>
<gene>
    <name evidence="2" type="ORF">AUL39_04400</name>
</gene>
<proteinExistence type="predicted"/>
<keyword evidence="3" id="KW-1185">Reference proteome</keyword>
<evidence type="ECO:0000259" key="1">
    <source>
        <dbReference type="Pfam" id="PF03486"/>
    </source>
</evidence>
<name>A0A117J4X1_TRASO</name>
<dbReference type="STRING" id="1299998.AUL39_04400"/>
<comment type="caution">
    <text evidence="2">The sequence shown here is derived from an EMBL/GenBank/DDBJ whole genome shotgun (WGS) entry which is preliminary data.</text>
</comment>
<dbReference type="InterPro" id="IPR023166">
    <property type="entry name" value="BaiN-like_dom_sf"/>
</dbReference>
<feature type="domain" description="RsdA/BaiN/AoA(So)-like Rossmann fold-like" evidence="1">
    <location>
        <begin position="1"/>
        <end position="361"/>
    </location>
</feature>
<reference evidence="2 3" key="1">
    <citation type="submission" date="2015-12" db="EMBL/GenBank/DDBJ databases">
        <title>Draft Genome Sequence of Olsenella scatoligenes SK9K4T; a Producer of 3-Methylindole- (skatole) and 4-Methylphenol- (p-cresol) Isolated from Pig Feces.</title>
        <authorList>
            <person name="Li X."/>
            <person name="Borg B."/>
            <person name="Canibe N."/>
        </authorList>
    </citation>
    <scope>NUCLEOTIDE SEQUENCE [LARGE SCALE GENOMIC DNA]</scope>
    <source>
        <strain evidence="2 3">SK9K4</strain>
    </source>
</reference>
<dbReference type="SUPFAM" id="SSF160996">
    <property type="entry name" value="HI0933 insert domain-like"/>
    <property type="match status" value="1"/>
</dbReference>
<dbReference type="Proteomes" id="UP000054078">
    <property type="component" value="Unassembled WGS sequence"/>
</dbReference>
<dbReference type="SUPFAM" id="SSF51905">
    <property type="entry name" value="FAD/NAD(P)-binding domain"/>
    <property type="match status" value="1"/>
</dbReference>
<dbReference type="EMBL" id="LOJF01000001">
    <property type="protein sequence ID" value="KUH59547.1"/>
    <property type="molecule type" value="Genomic_DNA"/>
</dbReference>
<dbReference type="InterPro" id="IPR004792">
    <property type="entry name" value="BaiN-like"/>
</dbReference>
<protein>
    <recommendedName>
        <fullName evidence="1">RsdA/BaiN/AoA(So)-like Rossmann fold-like domain-containing protein</fullName>
    </recommendedName>
</protein>
<evidence type="ECO:0000313" key="2">
    <source>
        <dbReference type="EMBL" id="KUH59547.1"/>
    </source>
</evidence>
<evidence type="ECO:0000313" key="3">
    <source>
        <dbReference type="Proteomes" id="UP000054078"/>
    </source>
</evidence>